<gene>
    <name evidence="3" type="ORF">J3S04_10065</name>
</gene>
<evidence type="ECO:0000256" key="2">
    <source>
        <dbReference type="SAM" id="Phobius"/>
    </source>
</evidence>
<evidence type="ECO:0000313" key="4">
    <source>
        <dbReference type="Proteomes" id="UP000671836"/>
    </source>
</evidence>
<reference evidence="3 4" key="1">
    <citation type="submission" date="2021-03" db="EMBL/GenBank/DDBJ databases">
        <title>Streptomyces strains.</title>
        <authorList>
            <person name="Lund M.B."/>
            <person name="Toerring T."/>
        </authorList>
    </citation>
    <scope>NUCLEOTIDE SEQUENCE [LARGE SCALE GENOMIC DNA]</scope>
    <source>
        <strain evidence="3 4">KCC S-1010</strain>
    </source>
</reference>
<evidence type="ECO:0000256" key="1">
    <source>
        <dbReference type="SAM" id="MobiDB-lite"/>
    </source>
</evidence>
<keyword evidence="2" id="KW-0472">Membrane</keyword>
<evidence type="ECO:0000313" key="3">
    <source>
        <dbReference type="EMBL" id="QSY51190.1"/>
    </source>
</evidence>
<keyword evidence="2" id="KW-1133">Transmembrane helix</keyword>
<proteinExistence type="predicted"/>
<keyword evidence="4" id="KW-1185">Reference proteome</keyword>
<organism evidence="3 4">
    <name type="scientific">Streptomyces griseocarneus</name>
    <dbReference type="NCBI Taxonomy" id="51201"/>
    <lineage>
        <taxon>Bacteria</taxon>
        <taxon>Bacillati</taxon>
        <taxon>Actinomycetota</taxon>
        <taxon>Actinomycetes</taxon>
        <taxon>Kitasatosporales</taxon>
        <taxon>Streptomycetaceae</taxon>
        <taxon>Streptomyces</taxon>
    </lineage>
</organism>
<accession>A0ABX7RVE4</accession>
<feature type="region of interest" description="Disordered" evidence="1">
    <location>
        <begin position="1"/>
        <end position="22"/>
    </location>
</feature>
<sequence length="71" mass="7727">MERGQESERTAEPAPRPAGDGPCAVLRAGWGTTGSLAWLWLAAYALVGDGLVVLLLHGRRGLPRRPWRRPP</sequence>
<dbReference type="EMBL" id="CP071595">
    <property type="protein sequence ID" value="QSY51190.1"/>
    <property type="molecule type" value="Genomic_DNA"/>
</dbReference>
<name>A0ABX7RVE4_9ACTN</name>
<dbReference type="RefSeq" id="WP_207555440.1">
    <property type="nucleotide sequence ID" value="NZ_CP071595.1"/>
</dbReference>
<feature type="transmembrane region" description="Helical" evidence="2">
    <location>
        <begin position="37"/>
        <end position="56"/>
    </location>
</feature>
<keyword evidence="2" id="KW-0812">Transmembrane</keyword>
<dbReference type="Proteomes" id="UP000671836">
    <property type="component" value="Chromosome"/>
</dbReference>
<protein>
    <submittedName>
        <fullName evidence="3">Uncharacterized protein</fullName>
    </submittedName>
</protein>
<feature type="compositionally biased region" description="Basic and acidic residues" evidence="1">
    <location>
        <begin position="1"/>
        <end position="11"/>
    </location>
</feature>